<accession>A0ABM6W7G5</accession>
<evidence type="ECO:0000256" key="1">
    <source>
        <dbReference type="SAM" id="Phobius"/>
    </source>
</evidence>
<proteinExistence type="predicted"/>
<feature type="transmembrane region" description="Helical" evidence="1">
    <location>
        <begin position="224"/>
        <end position="246"/>
    </location>
</feature>
<feature type="transmembrane region" description="Helical" evidence="1">
    <location>
        <begin position="322"/>
        <end position="339"/>
    </location>
</feature>
<feature type="transmembrane region" description="Helical" evidence="1">
    <location>
        <begin position="142"/>
        <end position="159"/>
    </location>
</feature>
<keyword evidence="1" id="KW-0812">Transmembrane</keyword>
<organism evidence="2 3">
    <name type="scientific">Streptococcus sobrinus</name>
    <dbReference type="NCBI Taxonomy" id="1310"/>
    <lineage>
        <taxon>Bacteria</taxon>
        <taxon>Bacillati</taxon>
        <taxon>Bacillota</taxon>
        <taxon>Bacilli</taxon>
        <taxon>Lactobacillales</taxon>
        <taxon>Streptococcaceae</taxon>
        <taxon>Streptococcus</taxon>
    </lineage>
</organism>
<reference evidence="2 3" key="1">
    <citation type="submission" date="2018-05" db="EMBL/GenBank/DDBJ databases">
        <title>Complete genome sequences of Streptococcus sobrinus.</title>
        <authorList>
            <person name="Sales M."/>
            <person name="Jensen P.A."/>
        </authorList>
    </citation>
    <scope>NUCLEOTIDE SEQUENCE [LARGE SCALE GENOMIC DNA]</scope>
    <source>
        <strain evidence="2 3">SL1</strain>
    </source>
</reference>
<gene>
    <name evidence="2" type="ORF">DK182_08375</name>
</gene>
<dbReference type="GeneID" id="93924520"/>
<dbReference type="PANTHER" id="PTHR36840:SF1">
    <property type="entry name" value="BLL5714 PROTEIN"/>
    <property type="match status" value="1"/>
</dbReference>
<keyword evidence="1" id="KW-0472">Membrane</keyword>
<feature type="transmembrane region" description="Helical" evidence="1">
    <location>
        <begin position="258"/>
        <end position="276"/>
    </location>
</feature>
<dbReference type="Pfam" id="PF06772">
    <property type="entry name" value="LtrA"/>
    <property type="match status" value="1"/>
</dbReference>
<feature type="transmembrane region" description="Helical" evidence="1">
    <location>
        <begin position="102"/>
        <end position="121"/>
    </location>
</feature>
<keyword evidence="1" id="KW-1133">Transmembrane helix</keyword>
<dbReference type="PANTHER" id="PTHR36840">
    <property type="entry name" value="BLL5714 PROTEIN"/>
    <property type="match status" value="1"/>
</dbReference>
<evidence type="ECO:0000313" key="3">
    <source>
        <dbReference type="Proteomes" id="UP000245369"/>
    </source>
</evidence>
<feature type="transmembrane region" description="Helical" evidence="1">
    <location>
        <begin position="74"/>
        <end position="96"/>
    </location>
</feature>
<dbReference type="RefSeq" id="WP_019771557.1">
    <property type="nucleotide sequence ID" value="NZ_CP029490.1"/>
</dbReference>
<feature type="transmembrane region" description="Helical" evidence="1">
    <location>
        <begin position="165"/>
        <end position="180"/>
    </location>
</feature>
<feature type="transmembrane region" description="Helical" evidence="1">
    <location>
        <begin position="39"/>
        <end position="62"/>
    </location>
</feature>
<dbReference type="Proteomes" id="UP000245369">
    <property type="component" value="Chromosome"/>
</dbReference>
<feature type="transmembrane region" description="Helical" evidence="1">
    <location>
        <begin position="345"/>
        <end position="364"/>
    </location>
</feature>
<keyword evidence="3" id="KW-1185">Reference proteome</keyword>
<dbReference type="EMBL" id="CP029490">
    <property type="protein sequence ID" value="AWN21358.1"/>
    <property type="molecule type" value="Genomic_DNA"/>
</dbReference>
<sequence length="375" mass="43557">MAKKIVSKRVSNYELFYDLVFVLAMSRMTSYLHTGHFHLGYLAAFIVSNSLVMSIWTYQTIYLNKYGERDPLDVYLNIPSMFIVGNFALMLGMKSYNLSEYLLYNGLLILAHALIAFQYYLRGRRDGFNVDMISIIKRLMVTIAYFGLLVLAVAVLNLFDSNNSNLYWLWLIPWSFPLFINKGADFHQLNFPHLVERFQLITIISFGETVVGLIQSYPLYQSPFLGILFFFGVSFMFVAYISQTHLTINHHQKTRGTVLIYAHLILIIAINMLTTALENFASPEHRHFALAILSFGLFFYYLALYATSIYNRRLYRFAKVNYLPYMICASMGIGLMWVFHSWPLAVAIVFAATCFIIHRLNFYARRQAREAQKKQ</sequence>
<protein>
    <submittedName>
        <fullName evidence="2">Low temperature requirement protein A</fullName>
    </submittedName>
</protein>
<name>A0ABM6W7G5_9STRE</name>
<feature type="transmembrane region" description="Helical" evidence="1">
    <location>
        <begin position="288"/>
        <end position="310"/>
    </location>
</feature>
<evidence type="ECO:0000313" key="2">
    <source>
        <dbReference type="EMBL" id="AWN21358.1"/>
    </source>
</evidence>
<dbReference type="InterPro" id="IPR010640">
    <property type="entry name" value="Low_temperature_requirement_A"/>
</dbReference>